<dbReference type="EMBL" id="POTM01000019">
    <property type="protein sequence ID" value="TLH72298.1"/>
    <property type="molecule type" value="Genomic_DNA"/>
</dbReference>
<sequence length="290" mass="31188">MEVAMTTPDAHVPTCLGDLHVRRTGTGPPVVLWHSLWVDSRSWGPLVDTLGTQRQVVAIDGPGYGTSSPIRRDFTLDECAYAAGEVLDALGLDVVDWIGNAWGGHVGITLAVTEPQRLRSLITIAAPITPVSRTQRWTQTYPLAAAYRLLGPNPLLTKILFDVLLGGADIARTQHAAELKAAFRAMDHESARRTIRYMHSWQSLAGQLATVTVPTLLMTGDLGDQHWSPADARAAADTMPHARVVPLTGSGHVGPLLVDTDAIAAAVTDFWQSPPVVPRDPGALPTREQT</sequence>
<dbReference type="PANTHER" id="PTHR43798">
    <property type="entry name" value="MONOACYLGLYCEROL LIPASE"/>
    <property type="match status" value="1"/>
</dbReference>
<dbReference type="SUPFAM" id="SSF53474">
    <property type="entry name" value="alpha/beta-Hydrolases"/>
    <property type="match status" value="1"/>
</dbReference>
<dbReference type="InterPro" id="IPR000073">
    <property type="entry name" value="AB_hydrolase_1"/>
</dbReference>
<organism evidence="3 4">
    <name type="scientific">Mycolicibacterium phocaicum</name>
    <dbReference type="NCBI Taxonomy" id="319706"/>
    <lineage>
        <taxon>Bacteria</taxon>
        <taxon>Bacillati</taxon>
        <taxon>Actinomycetota</taxon>
        <taxon>Actinomycetes</taxon>
        <taxon>Mycobacteriales</taxon>
        <taxon>Mycobacteriaceae</taxon>
        <taxon>Mycolicibacterium</taxon>
    </lineage>
</organism>
<dbReference type="Proteomes" id="UP000309984">
    <property type="component" value="Unassembled WGS sequence"/>
</dbReference>
<dbReference type="InterPro" id="IPR029058">
    <property type="entry name" value="AB_hydrolase_fold"/>
</dbReference>
<proteinExistence type="predicted"/>
<dbReference type="Pfam" id="PF12697">
    <property type="entry name" value="Abhydrolase_6"/>
    <property type="match status" value="1"/>
</dbReference>
<protein>
    <submittedName>
        <fullName evidence="3">Alpha/beta hydrolase</fullName>
    </submittedName>
</protein>
<feature type="domain" description="AB hydrolase-1" evidence="2">
    <location>
        <begin position="30"/>
        <end position="266"/>
    </location>
</feature>
<dbReference type="PRINTS" id="PR00111">
    <property type="entry name" value="ABHYDROLASE"/>
</dbReference>
<evidence type="ECO:0000256" key="1">
    <source>
        <dbReference type="ARBA" id="ARBA00022801"/>
    </source>
</evidence>
<dbReference type="GO" id="GO:0016787">
    <property type="term" value="F:hydrolase activity"/>
    <property type="evidence" value="ECO:0007669"/>
    <property type="project" value="UniProtKB-KW"/>
</dbReference>
<gene>
    <name evidence="3" type="ORF">C1S79_05660</name>
</gene>
<keyword evidence="4" id="KW-1185">Reference proteome</keyword>
<dbReference type="InterPro" id="IPR050266">
    <property type="entry name" value="AB_hydrolase_sf"/>
</dbReference>
<comment type="caution">
    <text evidence="3">The sequence shown here is derived from an EMBL/GenBank/DDBJ whole genome shotgun (WGS) entry which is preliminary data.</text>
</comment>
<dbReference type="Gene3D" id="3.40.50.1820">
    <property type="entry name" value="alpha/beta hydrolase"/>
    <property type="match status" value="1"/>
</dbReference>
<evidence type="ECO:0000313" key="4">
    <source>
        <dbReference type="Proteomes" id="UP000309984"/>
    </source>
</evidence>
<evidence type="ECO:0000313" key="3">
    <source>
        <dbReference type="EMBL" id="TLH72298.1"/>
    </source>
</evidence>
<dbReference type="GO" id="GO:0016020">
    <property type="term" value="C:membrane"/>
    <property type="evidence" value="ECO:0007669"/>
    <property type="project" value="TreeGrafter"/>
</dbReference>
<keyword evidence="1 3" id="KW-0378">Hydrolase</keyword>
<evidence type="ECO:0000259" key="2">
    <source>
        <dbReference type="Pfam" id="PF12697"/>
    </source>
</evidence>
<accession>A0AA94RGN4</accession>
<dbReference type="PANTHER" id="PTHR43798:SF31">
    <property type="entry name" value="AB HYDROLASE SUPERFAMILY PROTEIN YCLE"/>
    <property type="match status" value="1"/>
</dbReference>
<reference evidence="3 4" key="1">
    <citation type="submission" date="2018-01" db="EMBL/GenBank/DDBJ databases">
        <title>Comparative genomics of Mycobacterium mucogenicum and Mycobacterium neoaurum clade members emphasizing tRNA and non-coding RNA.</title>
        <authorList>
            <person name="Behra P.R.K."/>
            <person name="Pettersson B.M.F."/>
            <person name="Das S."/>
            <person name="Dasgupta S."/>
            <person name="Kirsebom L.A."/>
        </authorList>
    </citation>
    <scope>NUCLEOTIDE SEQUENCE [LARGE SCALE GENOMIC DNA]</scope>
    <source>
        <strain evidence="3 4">DSM 45104</strain>
    </source>
</reference>
<dbReference type="AlphaFoldDB" id="A0AA94RGN4"/>
<name>A0AA94RGN4_9MYCO</name>